<dbReference type="Proteomes" id="UP000035489">
    <property type="component" value="Unassembled WGS sequence"/>
</dbReference>
<accession>A0A0H1R692</accession>
<dbReference type="STRING" id="1225564.AA309_24995"/>
<comment type="caution">
    <text evidence="1">The sequence shown here is derived from an EMBL/GenBank/DDBJ whole genome shotgun (WGS) entry which is preliminary data.</text>
</comment>
<protein>
    <submittedName>
        <fullName evidence="1">Uncharacterized protein</fullName>
    </submittedName>
</protein>
<gene>
    <name evidence="1" type="ORF">AA309_24995</name>
</gene>
<evidence type="ECO:0000313" key="1">
    <source>
        <dbReference type="EMBL" id="KLK90554.1"/>
    </source>
</evidence>
<organism evidence="1 2">
    <name type="scientific">Microvirga vignae</name>
    <dbReference type="NCBI Taxonomy" id="1225564"/>
    <lineage>
        <taxon>Bacteria</taxon>
        <taxon>Pseudomonadati</taxon>
        <taxon>Pseudomonadota</taxon>
        <taxon>Alphaproteobacteria</taxon>
        <taxon>Hyphomicrobiales</taxon>
        <taxon>Methylobacteriaceae</taxon>
        <taxon>Microvirga</taxon>
    </lineage>
</organism>
<dbReference type="EMBL" id="LCYG01000078">
    <property type="protein sequence ID" value="KLK90554.1"/>
    <property type="molecule type" value="Genomic_DNA"/>
</dbReference>
<proteinExistence type="predicted"/>
<evidence type="ECO:0000313" key="2">
    <source>
        <dbReference type="Proteomes" id="UP000035489"/>
    </source>
</evidence>
<reference evidence="1 2" key="1">
    <citation type="submission" date="2015-05" db="EMBL/GenBank/DDBJ databases">
        <title>Draft genome sequence of Microvirga vignae strain BR3299, a novel nitrogen fixing bacteria isolated from Brazil semi-aired region.</title>
        <authorList>
            <person name="Zilli J.E."/>
            <person name="Passos S.R."/>
            <person name="Leite J."/>
            <person name="Baldani J.I."/>
            <person name="Xavier G.R."/>
            <person name="Rumjaneck N.G."/>
            <person name="Simoes-Araujo J.L."/>
        </authorList>
    </citation>
    <scope>NUCLEOTIDE SEQUENCE [LARGE SCALE GENOMIC DNA]</scope>
    <source>
        <strain evidence="1 2">BR3299</strain>
    </source>
</reference>
<name>A0A0H1R692_9HYPH</name>
<keyword evidence="2" id="KW-1185">Reference proteome</keyword>
<dbReference type="AlphaFoldDB" id="A0A0H1R692"/>
<sequence>MSEHGAGHVQKVVGHTAQGAGTRMAAFAKLSIPASACRIVLDGKPRPMGQLQPKPHVSRQAHAHHTAFAAVAGRSQPVGAYVPSGCSQHR</sequence>